<sequence length="527" mass="59713">MDPLSIISAVDLCFKYGTYLVQLCTDFANAKGDYAEKFLRVETYWMRTELQLKVVRSIAPELSEKHRRIQHETIAMLATKLEIAINNLESIVKRRPAGNKELDIRRWKYALTKEKIDRTIEDLKEWQSLFDPSWYLIMKLTDNKVDSGLSTYEKSSAKHFQDPIAPAQALRRALNPRAANPPSVRLSADFLISINPQTIPFCSAEVGRRPENGQSLIVERVKPLPGANIKDISKDIRDLVRRLSKSDSMEFGLLSCKGYIAHRKPGSSQSTPDAFTIIFRMPAKHVQPRTLRACFQEMSHTHSLSDRFKLANELAKAVHSVHLFGFVHKNIRPETILLFGSDESSLGSAFLIGFDSFRMASGKTLRKGEASWERCLYQHPDRIGTVSSNDYIMQHDIYSLGVCLLELGLWESFVSYESTPTSNDNASTPTRASILGMDRGVYFQKHLLFLAQGELRKRMGTRYSEVVVTCLTCLDPENVDFGAEADFEDDDGIEVGARYIEKVCCFNPSLMENRSLTHYLEGNDATE</sequence>
<dbReference type="GeneID" id="63712421"/>
<reference evidence="2 3" key="1">
    <citation type="journal article" date="2016" name="BMC Genomics">
        <title>Genome sequencing and secondary metabolism of the postharvest pathogen Penicillium griseofulvum.</title>
        <authorList>
            <person name="Banani H."/>
            <person name="Marcet-Houben M."/>
            <person name="Ballester A.R."/>
            <person name="Abbruscato P."/>
            <person name="Gonzalez-Candelas L."/>
            <person name="Gabaldon T."/>
            <person name="Spadaro D."/>
        </authorList>
    </citation>
    <scope>NUCLEOTIDE SEQUENCE [LARGE SCALE GENOMIC DNA]</scope>
    <source>
        <strain evidence="2 3">PG3</strain>
    </source>
</reference>
<keyword evidence="3" id="KW-1185">Reference proteome</keyword>
<evidence type="ECO:0000313" key="2">
    <source>
        <dbReference type="EMBL" id="KXG51396.1"/>
    </source>
</evidence>
<dbReference type="InterPro" id="IPR011009">
    <property type="entry name" value="Kinase-like_dom_sf"/>
</dbReference>
<dbReference type="InterPro" id="IPR000719">
    <property type="entry name" value="Prot_kinase_dom"/>
</dbReference>
<name>A0A135LR03_PENPA</name>
<evidence type="ECO:0000313" key="3">
    <source>
        <dbReference type="Proteomes" id="UP000070168"/>
    </source>
</evidence>
<dbReference type="PROSITE" id="PS50011">
    <property type="entry name" value="PROTEIN_KINASE_DOM"/>
    <property type="match status" value="1"/>
</dbReference>
<dbReference type="SUPFAM" id="SSF56112">
    <property type="entry name" value="Protein kinase-like (PK-like)"/>
    <property type="match status" value="1"/>
</dbReference>
<gene>
    <name evidence="2" type="ORF">PGRI_094080</name>
</gene>
<dbReference type="OrthoDB" id="1911848at2759"/>
<protein>
    <recommendedName>
        <fullName evidence="1">Protein kinase domain-containing protein</fullName>
    </recommendedName>
</protein>
<dbReference type="GO" id="GO:0005524">
    <property type="term" value="F:ATP binding"/>
    <property type="evidence" value="ECO:0007669"/>
    <property type="project" value="InterPro"/>
</dbReference>
<dbReference type="GO" id="GO:0004672">
    <property type="term" value="F:protein kinase activity"/>
    <property type="evidence" value="ECO:0007669"/>
    <property type="project" value="InterPro"/>
</dbReference>
<comment type="caution">
    <text evidence="2">The sequence shown here is derived from an EMBL/GenBank/DDBJ whole genome shotgun (WGS) entry which is preliminary data.</text>
</comment>
<proteinExistence type="predicted"/>
<evidence type="ECO:0000259" key="1">
    <source>
        <dbReference type="PROSITE" id="PS50011"/>
    </source>
</evidence>
<dbReference type="RefSeq" id="XP_040649932.1">
    <property type="nucleotide sequence ID" value="XM_040797121.1"/>
</dbReference>
<dbReference type="AlphaFoldDB" id="A0A135LR03"/>
<accession>A0A135LR03</accession>
<dbReference type="Proteomes" id="UP000070168">
    <property type="component" value="Unassembled WGS sequence"/>
</dbReference>
<dbReference type="Gene3D" id="1.10.510.10">
    <property type="entry name" value="Transferase(Phosphotransferase) domain 1"/>
    <property type="match status" value="1"/>
</dbReference>
<feature type="domain" description="Protein kinase" evidence="1">
    <location>
        <begin position="204"/>
        <end position="493"/>
    </location>
</feature>
<organism evidence="2 3">
    <name type="scientific">Penicillium patulum</name>
    <name type="common">Penicillium griseofulvum</name>
    <dbReference type="NCBI Taxonomy" id="5078"/>
    <lineage>
        <taxon>Eukaryota</taxon>
        <taxon>Fungi</taxon>
        <taxon>Dikarya</taxon>
        <taxon>Ascomycota</taxon>
        <taxon>Pezizomycotina</taxon>
        <taxon>Eurotiomycetes</taxon>
        <taxon>Eurotiomycetidae</taxon>
        <taxon>Eurotiales</taxon>
        <taxon>Aspergillaceae</taxon>
        <taxon>Penicillium</taxon>
    </lineage>
</organism>
<dbReference type="PANTHER" id="PTHR37542:SF1">
    <property type="entry name" value="PRION-INHIBITION AND PROPAGATION HELO DOMAIN-CONTAINING PROTEIN"/>
    <property type="match status" value="1"/>
</dbReference>
<dbReference type="STRING" id="5078.A0A135LR03"/>
<dbReference type="OMA" id="QGHWIKI"/>
<dbReference type="EMBL" id="LHQR01000030">
    <property type="protein sequence ID" value="KXG51396.1"/>
    <property type="molecule type" value="Genomic_DNA"/>
</dbReference>
<dbReference type="PANTHER" id="PTHR37542">
    <property type="entry name" value="HELO DOMAIN-CONTAINING PROTEIN-RELATED"/>
    <property type="match status" value="1"/>
</dbReference>